<gene>
    <name evidence="1" type="ORF">QQX02_08295</name>
</gene>
<keyword evidence="2" id="KW-1185">Reference proteome</keyword>
<evidence type="ECO:0008006" key="3">
    <source>
        <dbReference type="Google" id="ProtNLM"/>
    </source>
</evidence>
<proteinExistence type="predicted"/>
<dbReference type="EMBL" id="JAUHQA010000001">
    <property type="protein sequence ID" value="MDN4480917.1"/>
    <property type="molecule type" value="Genomic_DNA"/>
</dbReference>
<accession>A0ABT8GHJ8</accession>
<sequence length="177" mass="19711">MSLPFVERSEVRRVRDMLAPVEPGGSARQVYGAMLEHQIAPTLREWGLDGDGERFDYPSRVWHLSLAFVPVSWNTVSRFQFDVNVIAVSRVAWQQWRAHEPSLPESPDAAVYYAQDFVAGGGLVARLGELQRDGLDRRWTVHGGVDPAPVAAEVLTGLKRRVLPQFAGRAEARPLPA</sequence>
<dbReference type="Proteomes" id="UP001172708">
    <property type="component" value="Unassembled WGS sequence"/>
</dbReference>
<evidence type="ECO:0000313" key="2">
    <source>
        <dbReference type="Proteomes" id="UP001172708"/>
    </source>
</evidence>
<organism evidence="1 2">
    <name type="scientific">Demequina muriae</name>
    <dbReference type="NCBI Taxonomy" id="3051664"/>
    <lineage>
        <taxon>Bacteria</taxon>
        <taxon>Bacillati</taxon>
        <taxon>Actinomycetota</taxon>
        <taxon>Actinomycetes</taxon>
        <taxon>Micrococcales</taxon>
        <taxon>Demequinaceae</taxon>
        <taxon>Demequina</taxon>
    </lineage>
</organism>
<protein>
    <recommendedName>
        <fullName evidence="3">DUF4304 domain-containing protein</fullName>
    </recommendedName>
</protein>
<evidence type="ECO:0000313" key="1">
    <source>
        <dbReference type="EMBL" id="MDN4480917.1"/>
    </source>
</evidence>
<comment type="caution">
    <text evidence="1">The sequence shown here is derived from an EMBL/GenBank/DDBJ whole genome shotgun (WGS) entry which is preliminary data.</text>
</comment>
<dbReference type="RefSeq" id="WP_301142382.1">
    <property type="nucleotide sequence ID" value="NZ_JAUHQA010000001.1"/>
</dbReference>
<name>A0ABT8GHJ8_9MICO</name>
<reference evidence="1" key="1">
    <citation type="submission" date="2023-06" db="EMBL/GenBank/DDBJ databases">
        <title>Egi l300058.</title>
        <authorList>
            <person name="Gao L."/>
            <person name="Fang B.-Z."/>
            <person name="Li W.-J."/>
        </authorList>
    </citation>
    <scope>NUCLEOTIDE SEQUENCE</scope>
    <source>
        <strain evidence="1">EGI L300058</strain>
    </source>
</reference>